<gene>
    <name evidence="1" type="ORF">EVAR_60319_1</name>
</gene>
<comment type="caution">
    <text evidence="1">The sequence shown here is derived from an EMBL/GenBank/DDBJ whole genome shotgun (WGS) entry which is preliminary data.</text>
</comment>
<proteinExistence type="predicted"/>
<evidence type="ECO:0000313" key="1">
    <source>
        <dbReference type="EMBL" id="GBP83842.1"/>
    </source>
</evidence>
<dbReference type="EMBL" id="BGZK01001643">
    <property type="protein sequence ID" value="GBP83842.1"/>
    <property type="molecule type" value="Genomic_DNA"/>
</dbReference>
<protein>
    <submittedName>
        <fullName evidence="1">Uncharacterized protein</fullName>
    </submittedName>
</protein>
<dbReference type="Proteomes" id="UP000299102">
    <property type="component" value="Unassembled WGS sequence"/>
</dbReference>
<dbReference type="AlphaFoldDB" id="A0A4C1Z963"/>
<name>A0A4C1Z963_EUMVA</name>
<sequence length="192" mass="21818">MHHSVKLLCYIFSCVRPENTSLQELHVRYSAAGYPAIQLQGLPDIRYPIPCRSGSGARWPTNYAPSGRPDIEKYEWARDPLYTSAISRELFFFVLFPSCDEKEVKMSILHTLAPVRVGSVGLKPLKIPPESELQRVRPDGTCECRRRVICAMDDAWRESSRHRMSQETVMGRFPSLLPGRRRLAAVGWSKGA</sequence>
<accession>A0A4C1Z963</accession>
<reference evidence="1 2" key="1">
    <citation type="journal article" date="2019" name="Commun. Biol.">
        <title>The bagworm genome reveals a unique fibroin gene that provides high tensile strength.</title>
        <authorList>
            <person name="Kono N."/>
            <person name="Nakamura H."/>
            <person name="Ohtoshi R."/>
            <person name="Tomita M."/>
            <person name="Numata K."/>
            <person name="Arakawa K."/>
        </authorList>
    </citation>
    <scope>NUCLEOTIDE SEQUENCE [LARGE SCALE GENOMIC DNA]</scope>
</reference>
<evidence type="ECO:0000313" key="2">
    <source>
        <dbReference type="Proteomes" id="UP000299102"/>
    </source>
</evidence>
<keyword evidence="2" id="KW-1185">Reference proteome</keyword>
<organism evidence="1 2">
    <name type="scientific">Eumeta variegata</name>
    <name type="common">Bagworm moth</name>
    <name type="synonym">Eumeta japonica</name>
    <dbReference type="NCBI Taxonomy" id="151549"/>
    <lineage>
        <taxon>Eukaryota</taxon>
        <taxon>Metazoa</taxon>
        <taxon>Ecdysozoa</taxon>
        <taxon>Arthropoda</taxon>
        <taxon>Hexapoda</taxon>
        <taxon>Insecta</taxon>
        <taxon>Pterygota</taxon>
        <taxon>Neoptera</taxon>
        <taxon>Endopterygota</taxon>
        <taxon>Lepidoptera</taxon>
        <taxon>Glossata</taxon>
        <taxon>Ditrysia</taxon>
        <taxon>Tineoidea</taxon>
        <taxon>Psychidae</taxon>
        <taxon>Oiketicinae</taxon>
        <taxon>Eumeta</taxon>
    </lineage>
</organism>